<proteinExistence type="predicted"/>
<evidence type="ECO:0000313" key="4">
    <source>
        <dbReference type="EMBL" id="ROT74012.1"/>
    </source>
</evidence>
<keyword evidence="3" id="KW-1133">Transmembrane helix</keyword>
<feature type="transmembrane region" description="Helical" evidence="3">
    <location>
        <begin position="151"/>
        <end position="171"/>
    </location>
</feature>
<reference evidence="4 5" key="2">
    <citation type="submission" date="2019-01" db="EMBL/GenBank/DDBJ databases">
        <title>The decoding of complex shrimp genome reveals the adaptation for benthos swimmer, frequently molting mechanism and breeding impact on genome.</title>
        <authorList>
            <person name="Sun Y."/>
            <person name="Gao Y."/>
            <person name="Yu Y."/>
        </authorList>
    </citation>
    <scope>NUCLEOTIDE SEQUENCE [LARGE SCALE GENOMIC DNA]</scope>
    <source>
        <tissue evidence="4">Muscle</tissue>
    </source>
</reference>
<dbReference type="Pfam" id="PF11630">
    <property type="entry name" value="Anti-LPS-SCYG"/>
    <property type="match status" value="1"/>
</dbReference>
<sequence length="264" mass="29635">MVLSVVSSSYGSSVIYLTSSNVRIRNSVIPDASFQLVQLAYKRRSGTLDDQFAASRPEHLPTSHQRKKIMKLSFLVGVVALVAAVGLLATPCQGQVWETLIPLITQQVVGLWKTGEREMFGHECTYFVTPKVKSFELYFKGRMTCPTLSNLFLPFALTMYISFSFFSLHLSLPSRFPFQLPPIPLLIFFPASLLQLFPVSHSLYHDLTLTSLFLNLFSFFSSLSFYPSPPHLSHSQLPPIPSLLSSFPPSLFSYYSCLPHSLLP</sequence>
<evidence type="ECO:0000256" key="3">
    <source>
        <dbReference type="SAM" id="Phobius"/>
    </source>
</evidence>
<keyword evidence="3" id="KW-0812">Transmembrane</keyword>
<dbReference type="AlphaFoldDB" id="A0A3R7P2Z4"/>
<dbReference type="InterPro" id="IPR038539">
    <property type="entry name" value="Anti-LPS_factor/Scygonadin_sf"/>
</dbReference>
<accession>A0A3R7P2Z4</accession>
<keyword evidence="2" id="KW-0044">Antibiotic</keyword>
<feature type="transmembrane region" description="Helical" evidence="3">
    <location>
        <begin position="183"/>
        <end position="201"/>
    </location>
</feature>
<keyword evidence="3" id="KW-0472">Membrane</keyword>
<feature type="transmembrane region" description="Helical" evidence="3">
    <location>
        <begin position="72"/>
        <end position="90"/>
    </location>
</feature>
<feature type="transmembrane region" description="Helical" evidence="3">
    <location>
        <begin position="207"/>
        <end position="226"/>
    </location>
</feature>
<evidence type="ECO:0000256" key="1">
    <source>
        <dbReference type="ARBA" id="ARBA00022529"/>
    </source>
</evidence>
<dbReference type="Gene3D" id="3.30.160.320">
    <property type="match status" value="1"/>
</dbReference>
<dbReference type="GO" id="GO:0042742">
    <property type="term" value="P:defense response to bacterium"/>
    <property type="evidence" value="ECO:0007669"/>
    <property type="project" value="UniProtKB-KW"/>
</dbReference>
<evidence type="ECO:0000313" key="5">
    <source>
        <dbReference type="Proteomes" id="UP000283509"/>
    </source>
</evidence>
<reference evidence="4 5" key="1">
    <citation type="submission" date="2018-04" db="EMBL/GenBank/DDBJ databases">
        <authorList>
            <person name="Zhang X."/>
            <person name="Yuan J."/>
            <person name="Li F."/>
            <person name="Xiang J."/>
        </authorList>
    </citation>
    <scope>NUCLEOTIDE SEQUENCE [LARGE SCALE GENOMIC DNA]</scope>
    <source>
        <tissue evidence="4">Muscle</tissue>
    </source>
</reference>
<organism evidence="4 5">
    <name type="scientific">Penaeus vannamei</name>
    <name type="common">Whiteleg shrimp</name>
    <name type="synonym">Litopenaeus vannamei</name>
    <dbReference type="NCBI Taxonomy" id="6689"/>
    <lineage>
        <taxon>Eukaryota</taxon>
        <taxon>Metazoa</taxon>
        <taxon>Ecdysozoa</taxon>
        <taxon>Arthropoda</taxon>
        <taxon>Crustacea</taxon>
        <taxon>Multicrustacea</taxon>
        <taxon>Malacostraca</taxon>
        <taxon>Eumalacostraca</taxon>
        <taxon>Eucarida</taxon>
        <taxon>Decapoda</taxon>
        <taxon>Dendrobranchiata</taxon>
        <taxon>Penaeoidea</taxon>
        <taxon>Penaeidae</taxon>
        <taxon>Penaeus</taxon>
    </lineage>
</organism>
<comment type="caution">
    <text evidence="4">The sequence shown here is derived from an EMBL/GenBank/DDBJ whole genome shotgun (WGS) entry which is preliminary data.</text>
</comment>
<dbReference type="EMBL" id="QCYY01001953">
    <property type="protein sequence ID" value="ROT74012.1"/>
    <property type="molecule type" value="Genomic_DNA"/>
</dbReference>
<gene>
    <name evidence="4" type="ORF">C7M84_007505</name>
</gene>
<dbReference type="InterPro" id="IPR024509">
    <property type="entry name" value="Anti-LPS_factor/Scygonadin"/>
</dbReference>
<keyword evidence="1" id="KW-0929">Antimicrobial</keyword>
<name>A0A3R7P2Z4_PENVA</name>
<protein>
    <submittedName>
        <fullName evidence="4">Anti-lipopolysaccharide factor isoform 1</fullName>
    </submittedName>
</protein>
<keyword evidence="5" id="KW-1185">Reference proteome</keyword>
<evidence type="ECO:0000256" key="2">
    <source>
        <dbReference type="ARBA" id="ARBA00023022"/>
    </source>
</evidence>
<dbReference type="Proteomes" id="UP000283509">
    <property type="component" value="Unassembled WGS sequence"/>
</dbReference>